<dbReference type="PIRSF" id="PIRSF037259">
    <property type="entry name" value="EcsB_ABC"/>
    <property type="match status" value="1"/>
</dbReference>
<feature type="transmembrane region" description="Helical" evidence="1">
    <location>
        <begin position="312"/>
        <end position="332"/>
    </location>
</feature>
<dbReference type="Pfam" id="PF05975">
    <property type="entry name" value="EcsB"/>
    <property type="match status" value="1"/>
</dbReference>
<name>A0A917FQ46_9BACL</name>
<keyword evidence="1" id="KW-0812">Transmembrane</keyword>
<protein>
    <submittedName>
        <fullName evidence="2">ABC transporter permease</fullName>
    </submittedName>
</protein>
<dbReference type="EMBL" id="BMGR01000004">
    <property type="protein sequence ID" value="GGF98944.1"/>
    <property type="molecule type" value="Genomic_DNA"/>
</dbReference>
<evidence type="ECO:0000313" key="2">
    <source>
        <dbReference type="EMBL" id="GGF98944.1"/>
    </source>
</evidence>
<feature type="transmembrane region" description="Helical" evidence="1">
    <location>
        <begin position="174"/>
        <end position="207"/>
    </location>
</feature>
<sequence length="414" mass="47058">MNRSLSLLWQQRATAFRKETIPYIRYMGQSGFPGFVSLLFIVGMIGYSHLLRNMPPSFPIISVGVIVLTPMICWSPFRTWLHPADTVFLMPREKEIGDYLANSWRYNGIPGVIALWALLMLYVPLYVKAVDEPLAWPMLAVVVTVMKGLNAFGAWRERQMAWPGARRGIRLVRWAAAGLMLAAFLAAPLWNAAAFALLLVITCVVVIRLPQRHSVPWERLITEEERTRRRYYRFFSAFIDVPVLPSRIARRGYLSWIANRIRYAHKNTYRYLFAFTLLRTELGGIIMRLTMLGALIVYLTSVGLLLSGWGAVAVHILFVLIIAVQSSSLHQVHRHSVWRHIYPLPEQRHDGSLVRVVVTASAICGGIIWLPLALTSGSPDQYAPALTALIVYLGYVFWMLPARLRRKLTSGLED</sequence>
<evidence type="ECO:0000313" key="3">
    <source>
        <dbReference type="Proteomes" id="UP000644756"/>
    </source>
</evidence>
<proteinExistence type="predicted"/>
<dbReference type="RefSeq" id="WP_188530466.1">
    <property type="nucleotide sequence ID" value="NZ_BMGR01000004.1"/>
</dbReference>
<feature type="transmembrane region" description="Helical" evidence="1">
    <location>
        <begin position="32"/>
        <end position="51"/>
    </location>
</feature>
<feature type="transmembrane region" description="Helical" evidence="1">
    <location>
        <begin position="134"/>
        <end position="154"/>
    </location>
</feature>
<accession>A0A917FQ46</accession>
<keyword evidence="3" id="KW-1185">Reference proteome</keyword>
<feature type="transmembrane region" description="Helical" evidence="1">
    <location>
        <begin position="58"/>
        <end position="77"/>
    </location>
</feature>
<organism evidence="2 3">
    <name type="scientific">Paenibacillus abyssi</name>
    <dbReference type="NCBI Taxonomy" id="1340531"/>
    <lineage>
        <taxon>Bacteria</taxon>
        <taxon>Bacillati</taxon>
        <taxon>Bacillota</taxon>
        <taxon>Bacilli</taxon>
        <taxon>Bacillales</taxon>
        <taxon>Paenibacillaceae</taxon>
        <taxon>Paenibacillus</taxon>
    </lineage>
</organism>
<dbReference type="InterPro" id="IPR010288">
    <property type="entry name" value="EcsB_ABC"/>
</dbReference>
<feature type="transmembrane region" description="Helical" evidence="1">
    <location>
        <begin position="353"/>
        <end position="370"/>
    </location>
</feature>
<dbReference type="Proteomes" id="UP000644756">
    <property type="component" value="Unassembled WGS sequence"/>
</dbReference>
<keyword evidence="1" id="KW-0472">Membrane</keyword>
<keyword evidence="1" id="KW-1133">Transmembrane helix</keyword>
<gene>
    <name evidence="2" type="ORF">GCM10010916_15280</name>
</gene>
<reference evidence="2" key="2">
    <citation type="submission" date="2020-09" db="EMBL/GenBank/DDBJ databases">
        <authorList>
            <person name="Sun Q."/>
            <person name="Zhou Y."/>
        </authorList>
    </citation>
    <scope>NUCLEOTIDE SEQUENCE</scope>
    <source>
        <strain evidence="2">CGMCC 1.12987</strain>
    </source>
</reference>
<evidence type="ECO:0000256" key="1">
    <source>
        <dbReference type="SAM" id="Phobius"/>
    </source>
</evidence>
<reference evidence="2" key="1">
    <citation type="journal article" date="2014" name="Int. J. Syst. Evol. Microbiol.">
        <title>Complete genome sequence of Corynebacterium casei LMG S-19264T (=DSM 44701T), isolated from a smear-ripened cheese.</title>
        <authorList>
            <consortium name="US DOE Joint Genome Institute (JGI-PGF)"/>
            <person name="Walter F."/>
            <person name="Albersmeier A."/>
            <person name="Kalinowski J."/>
            <person name="Ruckert C."/>
        </authorList>
    </citation>
    <scope>NUCLEOTIDE SEQUENCE</scope>
    <source>
        <strain evidence="2">CGMCC 1.12987</strain>
    </source>
</reference>
<feature type="transmembrane region" description="Helical" evidence="1">
    <location>
        <begin position="382"/>
        <end position="400"/>
    </location>
</feature>
<feature type="transmembrane region" description="Helical" evidence="1">
    <location>
        <begin position="108"/>
        <end position="127"/>
    </location>
</feature>
<dbReference type="AlphaFoldDB" id="A0A917FQ46"/>
<dbReference type="GO" id="GO:0016020">
    <property type="term" value="C:membrane"/>
    <property type="evidence" value="ECO:0007669"/>
    <property type="project" value="InterPro"/>
</dbReference>
<comment type="caution">
    <text evidence="2">The sequence shown here is derived from an EMBL/GenBank/DDBJ whole genome shotgun (WGS) entry which is preliminary data.</text>
</comment>